<dbReference type="Gene3D" id="2.40.50.140">
    <property type="entry name" value="Nucleic acid-binding proteins"/>
    <property type="match status" value="1"/>
</dbReference>
<feature type="signal peptide" evidence="7">
    <location>
        <begin position="1"/>
        <end position="20"/>
    </location>
</feature>
<evidence type="ECO:0000256" key="5">
    <source>
        <dbReference type="ARBA" id="ARBA00023204"/>
    </source>
</evidence>
<sequence length="282" mass="31402">MSPVKFIVAVGLLFALSLAAADSPPPAPPLLLAERYQGGVDVPQYWASEKLDGVRAHWDGGQLRFRSGNPVPAPRWFVATLPTQALDGELWLGRGTFERLSGIVRRASPDDAEWREVRFMVFELPGSPGTFTERLERMRAVIGQASVPWLQTVEQFRLADDKALKKRLAEVVRAGGEGLMLHRADALYETGRSAALLKVTPWLDDEARVVAHLPGKGKYAGMTGALQVEMPDGRRFALGTGLTDDQRRNPPPVGTQVTYRYRELTRNGIPRFARFLRVREQF</sequence>
<evidence type="ECO:0000256" key="4">
    <source>
        <dbReference type="ARBA" id="ARBA00022763"/>
    </source>
</evidence>
<dbReference type="EMBL" id="CP107246">
    <property type="protein sequence ID" value="WIM05091.1"/>
    <property type="molecule type" value="Genomic_DNA"/>
</dbReference>
<dbReference type="SUPFAM" id="SSF56091">
    <property type="entry name" value="DNA ligase/mRNA capping enzyme, catalytic domain"/>
    <property type="match status" value="1"/>
</dbReference>
<evidence type="ECO:0000256" key="7">
    <source>
        <dbReference type="SAM" id="SignalP"/>
    </source>
</evidence>
<feature type="domain" description="DNA ligase OB-like" evidence="9">
    <location>
        <begin position="214"/>
        <end position="279"/>
    </location>
</feature>
<dbReference type="PANTHER" id="PTHR47810">
    <property type="entry name" value="DNA LIGASE"/>
    <property type="match status" value="1"/>
</dbReference>
<dbReference type="Gene3D" id="3.30.470.30">
    <property type="entry name" value="DNA ligase/mRNA capping enzyme"/>
    <property type="match status" value="1"/>
</dbReference>
<feature type="domain" description="ATP-dependent DNA ligase family profile" evidence="8">
    <location>
        <begin position="46"/>
        <end position="199"/>
    </location>
</feature>
<dbReference type="Pfam" id="PF01068">
    <property type="entry name" value="DNA_ligase_A_M"/>
    <property type="match status" value="1"/>
</dbReference>
<keyword evidence="3" id="KW-0235">DNA replication</keyword>
<evidence type="ECO:0000259" key="8">
    <source>
        <dbReference type="Pfam" id="PF01068"/>
    </source>
</evidence>
<dbReference type="Pfam" id="PF14743">
    <property type="entry name" value="DNA_ligase_OB_2"/>
    <property type="match status" value="1"/>
</dbReference>
<dbReference type="InterPro" id="IPR012310">
    <property type="entry name" value="DNA_ligase_ATP-dep_cent"/>
</dbReference>
<dbReference type="Proteomes" id="UP001234916">
    <property type="component" value="Chromosome"/>
</dbReference>
<comment type="cofactor">
    <cofactor evidence="1">
        <name>a divalent metal cation</name>
        <dbReference type="ChEBI" id="CHEBI:60240"/>
    </cofactor>
</comment>
<dbReference type="GO" id="GO:0005524">
    <property type="term" value="F:ATP binding"/>
    <property type="evidence" value="ECO:0007669"/>
    <property type="project" value="InterPro"/>
</dbReference>
<reference evidence="10" key="1">
    <citation type="journal article" date="2023" name="Nat. Microbiol.">
        <title>Enrichment and characterization of a nitric oxide-reducing microbial community in a continuous bioreactor.</title>
        <authorList>
            <person name="Garrido-Amador P."/>
            <person name="Stortenbeker N."/>
            <person name="Wessels H.J.C.T."/>
            <person name="Speth D.R."/>
            <person name="Garcia-Heredia I."/>
            <person name="Kartal B."/>
        </authorList>
    </citation>
    <scope>NUCLEOTIDE SEQUENCE</scope>
    <source>
        <strain evidence="10">MAG1</strain>
    </source>
</reference>
<dbReference type="CDD" id="cd07896">
    <property type="entry name" value="Adenylation_kDNA_ligase_like"/>
    <property type="match status" value="1"/>
</dbReference>
<dbReference type="Gene3D" id="3.30.1490.70">
    <property type="match status" value="1"/>
</dbReference>
<dbReference type="CDD" id="cd08041">
    <property type="entry name" value="OBF_kDNA_ligase_like"/>
    <property type="match status" value="1"/>
</dbReference>
<evidence type="ECO:0000259" key="9">
    <source>
        <dbReference type="Pfam" id="PF14743"/>
    </source>
</evidence>
<dbReference type="EC" id="6.5.1.1" evidence="10"/>
<keyword evidence="4" id="KW-0227">DNA damage</keyword>
<evidence type="ECO:0000256" key="3">
    <source>
        <dbReference type="ARBA" id="ARBA00022705"/>
    </source>
</evidence>
<accession>A0AA49FJX2</accession>
<keyword evidence="5" id="KW-0234">DNA repair</keyword>
<gene>
    <name evidence="10" type="ORF">OHM77_10340</name>
</gene>
<dbReference type="InterPro" id="IPR050326">
    <property type="entry name" value="NAD_dep_DNA_ligaseB"/>
</dbReference>
<proteinExistence type="predicted"/>
<evidence type="ECO:0000256" key="1">
    <source>
        <dbReference type="ARBA" id="ARBA00001968"/>
    </source>
</evidence>
<dbReference type="SUPFAM" id="SSF50249">
    <property type="entry name" value="Nucleic acid-binding proteins"/>
    <property type="match status" value="1"/>
</dbReference>
<name>A0AA49FJX2_9PROT</name>
<dbReference type="AlphaFoldDB" id="A0AA49FJX2"/>
<dbReference type="GO" id="GO:0003910">
    <property type="term" value="F:DNA ligase (ATP) activity"/>
    <property type="evidence" value="ECO:0007669"/>
    <property type="project" value="UniProtKB-EC"/>
</dbReference>
<dbReference type="PANTHER" id="PTHR47810:SF1">
    <property type="entry name" value="DNA LIGASE B"/>
    <property type="match status" value="1"/>
</dbReference>
<dbReference type="GO" id="GO:0006310">
    <property type="term" value="P:DNA recombination"/>
    <property type="evidence" value="ECO:0007669"/>
    <property type="project" value="InterPro"/>
</dbReference>
<keyword evidence="2 10" id="KW-0436">Ligase</keyword>
<dbReference type="InterPro" id="IPR029319">
    <property type="entry name" value="DNA_ligase_OB"/>
</dbReference>
<evidence type="ECO:0000256" key="2">
    <source>
        <dbReference type="ARBA" id="ARBA00022598"/>
    </source>
</evidence>
<dbReference type="GO" id="GO:0006281">
    <property type="term" value="P:DNA repair"/>
    <property type="evidence" value="ECO:0007669"/>
    <property type="project" value="UniProtKB-KW"/>
</dbReference>
<feature type="chain" id="PRO_5041393285" evidence="7">
    <location>
        <begin position="21"/>
        <end position="282"/>
    </location>
</feature>
<evidence type="ECO:0000256" key="6">
    <source>
        <dbReference type="ARBA" id="ARBA00034003"/>
    </source>
</evidence>
<protein>
    <submittedName>
        <fullName evidence="10">DNA ligase</fullName>
        <ecNumber evidence="10">6.5.1.1</ecNumber>
    </submittedName>
</protein>
<evidence type="ECO:0000313" key="10">
    <source>
        <dbReference type="EMBL" id="WIM05091.1"/>
    </source>
</evidence>
<dbReference type="InterPro" id="IPR012340">
    <property type="entry name" value="NA-bd_OB-fold"/>
</dbReference>
<organism evidence="10">
    <name type="scientific">Candidatus Nitricoxidivorans perseverans</name>
    <dbReference type="NCBI Taxonomy" id="2975601"/>
    <lineage>
        <taxon>Bacteria</taxon>
        <taxon>Pseudomonadati</taxon>
        <taxon>Pseudomonadota</taxon>
        <taxon>Betaproteobacteria</taxon>
        <taxon>Nitrosomonadales</taxon>
        <taxon>Sterolibacteriaceae</taxon>
        <taxon>Candidatus Nitricoxidivorans</taxon>
    </lineage>
</organism>
<dbReference type="NCBIfam" id="NF006592">
    <property type="entry name" value="PRK09125.1"/>
    <property type="match status" value="1"/>
</dbReference>
<keyword evidence="7" id="KW-0732">Signal</keyword>
<comment type="catalytic activity">
    <reaction evidence="6">
        <text>ATP + (deoxyribonucleotide)n-3'-hydroxyl + 5'-phospho-(deoxyribonucleotide)m = (deoxyribonucleotide)n+m + AMP + diphosphate.</text>
        <dbReference type="EC" id="6.5.1.1"/>
    </reaction>
</comment>
<dbReference type="GO" id="GO:0006260">
    <property type="term" value="P:DNA replication"/>
    <property type="evidence" value="ECO:0007669"/>
    <property type="project" value="UniProtKB-KW"/>
</dbReference>
<dbReference type="KEGG" id="npv:OHM77_10340"/>